<organism evidence="3 4">
    <name type="scientific">Thelonectria olida</name>
    <dbReference type="NCBI Taxonomy" id="1576542"/>
    <lineage>
        <taxon>Eukaryota</taxon>
        <taxon>Fungi</taxon>
        <taxon>Dikarya</taxon>
        <taxon>Ascomycota</taxon>
        <taxon>Pezizomycotina</taxon>
        <taxon>Sordariomycetes</taxon>
        <taxon>Hypocreomycetidae</taxon>
        <taxon>Hypocreales</taxon>
        <taxon>Nectriaceae</taxon>
        <taxon>Thelonectria</taxon>
    </lineage>
</organism>
<feature type="region of interest" description="Disordered" evidence="1">
    <location>
        <begin position="1"/>
        <end position="58"/>
    </location>
</feature>
<dbReference type="Proteomes" id="UP000777438">
    <property type="component" value="Unassembled WGS sequence"/>
</dbReference>
<protein>
    <recommendedName>
        <fullName evidence="5">Peroxin 26</fullName>
    </recommendedName>
</protein>
<keyword evidence="2" id="KW-0472">Membrane</keyword>
<feature type="region of interest" description="Disordered" evidence="1">
    <location>
        <begin position="205"/>
        <end position="233"/>
    </location>
</feature>
<evidence type="ECO:0000313" key="4">
    <source>
        <dbReference type="Proteomes" id="UP000777438"/>
    </source>
</evidence>
<evidence type="ECO:0000256" key="2">
    <source>
        <dbReference type="SAM" id="Phobius"/>
    </source>
</evidence>
<feature type="transmembrane region" description="Helical" evidence="2">
    <location>
        <begin position="419"/>
        <end position="436"/>
    </location>
</feature>
<keyword evidence="2" id="KW-1133">Transmembrane helix</keyword>
<proteinExistence type="predicted"/>
<feature type="compositionally biased region" description="Polar residues" evidence="1">
    <location>
        <begin position="363"/>
        <end position="377"/>
    </location>
</feature>
<keyword evidence="2" id="KW-0812">Transmembrane</keyword>
<name>A0A9P9ALG6_9HYPO</name>
<feature type="compositionally biased region" description="Basic and acidic residues" evidence="1">
    <location>
        <begin position="317"/>
        <end position="339"/>
    </location>
</feature>
<comment type="caution">
    <text evidence="3">The sequence shown here is derived from an EMBL/GenBank/DDBJ whole genome shotgun (WGS) entry which is preliminary data.</text>
</comment>
<evidence type="ECO:0000313" key="3">
    <source>
        <dbReference type="EMBL" id="KAH6888658.1"/>
    </source>
</evidence>
<gene>
    <name evidence="3" type="ORF">B0T10DRAFT_58856</name>
</gene>
<reference evidence="3 4" key="1">
    <citation type="journal article" date="2021" name="Nat. Commun.">
        <title>Genetic determinants of endophytism in the Arabidopsis root mycobiome.</title>
        <authorList>
            <person name="Mesny F."/>
            <person name="Miyauchi S."/>
            <person name="Thiergart T."/>
            <person name="Pickel B."/>
            <person name="Atanasova L."/>
            <person name="Karlsson M."/>
            <person name="Huettel B."/>
            <person name="Barry K.W."/>
            <person name="Haridas S."/>
            <person name="Chen C."/>
            <person name="Bauer D."/>
            <person name="Andreopoulos W."/>
            <person name="Pangilinan J."/>
            <person name="LaButti K."/>
            <person name="Riley R."/>
            <person name="Lipzen A."/>
            <person name="Clum A."/>
            <person name="Drula E."/>
            <person name="Henrissat B."/>
            <person name="Kohler A."/>
            <person name="Grigoriev I.V."/>
            <person name="Martin F.M."/>
            <person name="Hacquard S."/>
        </authorList>
    </citation>
    <scope>NUCLEOTIDE SEQUENCE [LARGE SCALE GENOMIC DNA]</scope>
    <source>
        <strain evidence="3 4">MPI-CAGE-CH-0241</strain>
    </source>
</reference>
<feature type="region of interest" description="Disordered" evidence="1">
    <location>
        <begin position="317"/>
        <end position="390"/>
    </location>
</feature>
<sequence>MASNGNYTRMSSMPMASPSTPVPNRGLSNSIWAAPMSATLPSSSSSSTSSRQPSPISKTYRQASTLFLTRRLPEALTTLMPLITPPEHVDEGEPVPVARASKNTRVKVWSLYLTILNAIVELEPEEGKDAFGNQEWRTLCTKVREGEVWDEVIRNGYHGAEGDVDADVVINLATLLLAHARDQIFNQKKLEAYLAASSTPNLDIAGRLAQSPNESRMNRYRSPAKGASGANTPRDLNARVKLLELYTLHVLLRNNEWDYAREFISVSSILDEERREAFLQALQSLHEEQLEQERLAQEEQERQDEELRKEIEEAKRLRAENEERERKRIEEERAKREGSEVDYGIDESASTSTGAAVSAAASINRSQHNRTPTATARQTKRPNGKAVAAPTLSARASMVITRLRHVIEQLGTSFNANPMLLVRFLAFMAGVILMFGHRGIRDRIQRILAASWNKIRATAGMGVKVTYI</sequence>
<feature type="compositionally biased region" description="Low complexity" evidence="1">
    <location>
        <begin position="10"/>
        <end position="23"/>
    </location>
</feature>
<evidence type="ECO:0000256" key="1">
    <source>
        <dbReference type="SAM" id="MobiDB-lite"/>
    </source>
</evidence>
<feature type="compositionally biased region" description="Low complexity" evidence="1">
    <location>
        <begin position="35"/>
        <end position="57"/>
    </location>
</feature>
<keyword evidence="4" id="KW-1185">Reference proteome</keyword>
<dbReference type="OrthoDB" id="3981028at2759"/>
<evidence type="ECO:0008006" key="5">
    <source>
        <dbReference type="Google" id="ProtNLM"/>
    </source>
</evidence>
<feature type="compositionally biased region" description="Low complexity" evidence="1">
    <location>
        <begin position="348"/>
        <end position="362"/>
    </location>
</feature>
<dbReference type="EMBL" id="JAGPYM010000012">
    <property type="protein sequence ID" value="KAH6888658.1"/>
    <property type="molecule type" value="Genomic_DNA"/>
</dbReference>
<accession>A0A9P9ALG6</accession>
<dbReference type="AlphaFoldDB" id="A0A9P9ALG6"/>